<dbReference type="RefSeq" id="WP_289841305.1">
    <property type="nucleotide sequence ID" value="NZ_CATKSH010000007.1"/>
</dbReference>
<evidence type="ECO:0000313" key="2">
    <source>
        <dbReference type="EMBL" id="CAI9120628.1"/>
    </source>
</evidence>
<feature type="compositionally biased region" description="Pro residues" evidence="1">
    <location>
        <begin position="204"/>
        <end position="217"/>
    </location>
</feature>
<sequence>MITITPAIMGPGIEEEYADILSAIADLRAALGPCPLTNDRPDGRLLLEMAWVEQEVRARRLPIPVKGYTGTLFYLVGSGELNHILGVQKPIGRLSWILDGYGLIKPRHIPVLLSMIDDLYAEARAIWDRLTDDDRMVMEDMRNQGDIIRAGGWPAPRRPQDQFMTKGDSLLKKLIPNYLNKKRRIAGSIYEELRPYPARKPPMAAPVPGLPATPPFLPAATGGREH</sequence>
<gene>
    <name evidence="2" type="ORF">LMG32879_001465</name>
</gene>
<dbReference type="AlphaFoldDB" id="A0AA35VC15"/>
<protein>
    <submittedName>
        <fullName evidence="2">Uncharacterized protein</fullName>
    </submittedName>
</protein>
<dbReference type="EMBL" id="CATKSH010000007">
    <property type="protein sequence ID" value="CAI9120628.1"/>
    <property type="molecule type" value="Genomic_DNA"/>
</dbReference>
<keyword evidence="3" id="KW-1185">Reference proteome</keyword>
<name>A0AA35VC15_9PROT</name>
<proteinExistence type="predicted"/>
<evidence type="ECO:0000256" key="1">
    <source>
        <dbReference type="SAM" id="MobiDB-lite"/>
    </source>
</evidence>
<organism evidence="2 3">
    <name type="scientific">Brytella acorum</name>
    <dbReference type="NCBI Taxonomy" id="2959299"/>
    <lineage>
        <taxon>Bacteria</taxon>
        <taxon>Pseudomonadati</taxon>
        <taxon>Pseudomonadota</taxon>
        <taxon>Alphaproteobacteria</taxon>
        <taxon>Acetobacterales</taxon>
        <taxon>Acetobacteraceae</taxon>
        <taxon>Brytella</taxon>
    </lineage>
</organism>
<comment type="caution">
    <text evidence="2">The sequence shown here is derived from an EMBL/GenBank/DDBJ whole genome shotgun (WGS) entry which is preliminary data.</text>
</comment>
<evidence type="ECO:0000313" key="3">
    <source>
        <dbReference type="Proteomes" id="UP001176960"/>
    </source>
</evidence>
<dbReference type="Proteomes" id="UP001176960">
    <property type="component" value="Unassembled WGS sequence"/>
</dbReference>
<feature type="region of interest" description="Disordered" evidence="1">
    <location>
        <begin position="204"/>
        <end position="226"/>
    </location>
</feature>
<reference evidence="2" key="1">
    <citation type="submission" date="2023-03" db="EMBL/GenBank/DDBJ databases">
        <authorList>
            <person name="Cleenwerck I."/>
        </authorList>
    </citation>
    <scope>NUCLEOTIDE SEQUENCE</scope>
    <source>
        <strain evidence="2">LMG 32879</strain>
    </source>
</reference>
<accession>A0AA35VC15</accession>